<organism evidence="9 10">
    <name type="scientific">Sporolactobacillus shoreae</name>
    <dbReference type="NCBI Taxonomy" id="1465501"/>
    <lineage>
        <taxon>Bacteria</taxon>
        <taxon>Bacillati</taxon>
        <taxon>Bacillota</taxon>
        <taxon>Bacilli</taxon>
        <taxon>Bacillales</taxon>
        <taxon>Sporolactobacillaceae</taxon>
        <taxon>Sporolactobacillus</taxon>
    </lineage>
</organism>
<feature type="transmembrane region" description="Helical" evidence="7">
    <location>
        <begin position="147"/>
        <end position="169"/>
    </location>
</feature>
<sequence>MINREKNLVSSSRADWRKLMLILLFGNIAAGIAFSEVMPFLPFFLRSLGHYSTKQLNLYTALIFSSTYFVAAFLSPIWGKIGDRYGRKPILVLSTLGAAFVLGALSFVTNAAELIALRFLQGVFAGYFTNTNALLAAEVPKEKSGNALGTLSTGFITGSLLGPTLGGIVSSLLNYRATFLITGFLLIIVFFINLFFVHESHGSSSDSASTGEKKQSSEYKKQAIIYCLFLNTLLIQMANNSIRPIQSFYVAHLMHHTGNVNLMNGLAVSAPGIVCLTTSSFLGKLGDRIGTEKILKAGLFMAILILIPMAFVTNVYQFISLQLLMGFSDAALIPAVSILLAKFTAVSHSSSTFSWNQSFQSAGIVIGPFIGSLVANLFGYQAIFLMGASLLFLLLVVNQMMSR</sequence>
<reference evidence="9 10" key="1">
    <citation type="journal article" date="2015" name="Int. J. Syst. Evol. Microbiol.">
        <title>Sporolactobacillus shoreae sp. nov. and Sporolactobacillus spathodeae sp. nov., two spore-forming lactic acid bacteria isolated from tree barks in Thailand.</title>
        <authorList>
            <person name="Thamacharoensuk T."/>
            <person name="Kitahara M."/>
            <person name="Ohkuma M."/>
            <person name="Thongchul N."/>
            <person name="Tanasupawat S."/>
        </authorList>
    </citation>
    <scope>NUCLEOTIDE SEQUENCE [LARGE SCALE GENOMIC DNA]</scope>
    <source>
        <strain evidence="9 10">BK92</strain>
    </source>
</reference>
<dbReference type="InterPro" id="IPR036259">
    <property type="entry name" value="MFS_trans_sf"/>
</dbReference>
<dbReference type="PROSITE" id="PS50850">
    <property type="entry name" value="MFS"/>
    <property type="match status" value="1"/>
</dbReference>
<evidence type="ECO:0000313" key="10">
    <source>
        <dbReference type="Proteomes" id="UP000298347"/>
    </source>
</evidence>
<dbReference type="Gene3D" id="1.20.1250.20">
    <property type="entry name" value="MFS general substrate transporter like domains"/>
    <property type="match status" value="2"/>
</dbReference>
<evidence type="ECO:0000256" key="4">
    <source>
        <dbReference type="ARBA" id="ARBA00022692"/>
    </source>
</evidence>
<evidence type="ECO:0000256" key="6">
    <source>
        <dbReference type="ARBA" id="ARBA00023136"/>
    </source>
</evidence>
<dbReference type="Pfam" id="PF07690">
    <property type="entry name" value="MFS_1"/>
    <property type="match status" value="1"/>
</dbReference>
<name>A0A4Z0GQA8_9BACL</name>
<dbReference type="Pfam" id="PF00083">
    <property type="entry name" value="Sugar_tr"/>
    <property type="match status" value="1"/>
</dbReference>
<dbReference type="InterPro" id="IPR020846">
    <property type="entry name" value="MFS_dom"/>
</dbReference>
<evidence type="ECO:0000256" key="3">
    <source>
        <dbReference type="ARBA" id="ARBA00022475"/>
    </source>
</evidence>
<keyword evidence="3" id="KW-1003">Cell membrane</keyword>
<evidence type="ECO:0000256" key="7">
    <source>
        <dbReference type="SAM" id="Phobius"/>
    </source>
</evidence>
<gene>
    <name evidence="9" type="ORF">E4665_08495</name>
</gene>
<feature type="domain" description="Major facilitator superfamily (MFS) profile" evidence="8">
    <location>
        <begin position="19"/>
        <end position="403"/>
    </location>
</feature>
<feature type="transmembrane region" description="Helical" evidence="7">
    <location>
        <begin position="262"/>
        <end position="282"/>
    </location>
</feature>
<proteinExistence type="predicted"/>
<dbReference type="OrthoDB" id="65739at2"/>
<feature type="transmembrane region" description="Helical" evidence="7">
    <location>
        <begin position="294"/>
        <end position="312"/>
    </location>
</feature>
<comment type="subcellular location">
    <subcellularLocation>
        <location evidence="1">Cell membrane</location>
        <topology evidence="1">Multi-pass membrane protein</topology>
    </subcellularLocation>
</comment>
<feature type="transmembrane region" description="Helical" evidence="7">
    <location>
        <begin position="223"/>
        <end position="242"/>
    </location>
</feature>
<evidence type="ECO:0000259" key="8">
    <source>
        <dbReference type="PROSITE" id="PS50850"/>
    </source>
</evidence>
<feature type="transmembrane region" description="Helical" evidence="7">
    <location>
        <begin position="377"/>
        <end position="397"/>
    </location>
</feature>
<comment type="caution">
    <text evidence="9">The sequence shown here is derived from an EMBL/GenBank/DDBJ whole genome shotgun (WGS) entry which is preliminary data.</text>
</comment>
<keyword evidence="10" id="KW-1185">Reference proteome</keyword>
<dbReference type="Proteomes" id="UP000298347">
    <property type="component" value="Unassembled WGS sequence"/>
</dbReference>
<feature type="transmembrane region" description="Helical" evidence="7">
    <location>
        <begin position="56"/>
        <end position="78"/>
    </location>
</feature>
<evidence type="ECO:0000256" key="1">
    <source>
        <dbReference type="ARBA" id="ARBA00004651"/>
    </source>
</evidence>
<feature type="transmembrane region" description="Helical" evidence="7">
    <location>
        <begin position="318"/>
        <end position="341"/>
    </location>
</feature>
<dbReference type="AlphaFoldDB" id="A0A4Z0GQA8"/>
<evidence type="ECO:0000256" key="2">
    <source>
        <dbReference type="ARBA" id="ARBA00022448"/>
    </source>
</evidence>
<dbReference type="InterPro" id="IPR011701">
    <property type="entry name" value="MFS"/>
</dbReference>
<feature type="transmembrane region" description="Helical" evidence="7">
    <location>
        <begin position="353"/>
        <end position="371"/>
    </location>
</feature>
<dbReference type="EMBL" id="SRJD01000008">
    <property type="protein sequence ID" value="TGA98277.1"/>
    <property type="molecule type" value="Genomic_DNA"/>
</dbReference>
<keyword evidence="6 7" id="KW-0472">Membrane</keyword>
<protein>
    <submittedName>
        <fullName evidence="9">MFS transporter</fullName>
    </submittedName>
</protein>
<feature type="transmembrane region" description="Helical" evidence="7">
    <location>
        <begin position="90"/>
        <end position="109"/>
    </location>
</feature>
<dbReference type="GO" id="GO:0022857">
    <property type="term" value="F:transmembrane transporter activity"/>
    <property type="evidence" value="ECO:0007669"/>
    <property type="project" value="InterPro"/>
</dbReference>
<feature type="transmembrane region" description="Helical" evidence="7">
    <location>
        <begin position="175"/>
        <end position="197"/>
    </location>
</feature>
<dbReference type="PANTHER" id="PTHR43414:SF6">
    <property type="entry name" value="MULTIDRUG RESISTANCE PROTEIN MDTG"/>
    <property type="match status" value="1"/>
</dbReference>
<feature type="transmembrane region" description="Helical" evidence="7">
    <location>
        <begin position="21"/>
        <end position="44"/>
    </location>
</feature>
<accession>A0A4Z0GQA8</accession>
<dbReference type="GO" id="GO:0005886">
    <property type="term" value="C:plasma membrane"/>
    <property type="evidence" value="ECO:0007669"/>
    <property type="project" value="UniProtKB-SubCell"/>
</dbReference>
<evidence type="ECO:0000256" key="5">
    <source>
        <dbReference type="ARBA" id="ARBA00022989"/>
    </source>
</evidence>
<keyword evidence="5 7" id="KW-1133">Transmembrane helix</keyword>
<evidence type="ECO:0000313" key="9">
    <source>
        <dbReference type="EMBL" id="TGA98277.1"/>
    </source>
</evidence>
<dbReference type="RefSeq" id="WP_135348365.1">
    <property type="nucleotide sequence ID" value="NZ_SRJD01000008.1"/>
</dbReference>
<keyword evidence="4 7" id="KW-0812">Transmembrane</keyword>
<dbReference type="PANTHER" id="PTHR43414">
    <property type="entry name" value="MULTIDRUG RESISTANCE PROTEIN MDTG"/>
    <property type="match status" value="1"/>
</dbReference>
<feature type="transmembrane region" description="Helical" evidence="7">
    <location>
        <begin position="115"/>
        <end position="135"/>
    </location>
</feature>
<dbReference type="SUPFAM" id="SSF103473">
    <property type="entry name" value="MFS general substrate transporter"/>
    <property type="match status" value="1"/>
</dbReference>
<keyword evidence="2" id="KW-0813">Transport</keyword>
<dbReference type="InterPro" id="IPR005828">
    <property type="entry name" value="MFS_sugar_transport-like"/>
</dbReference>